<evidence type="ECO:0000256" key="2">
    <source>
        <dbReference type="ARBA" id="ARBA00023043"/>
    </source>
</evidence>
<dbReference type="Pfam" id="PF12796">
    <property type="entry name" value="Ank_2"/>
    <property type="match status" value="1"/>
</dbReference>
<dbReference type="SUPFAM" id="SSF48403">
    <property type="entry name" value="Ankyrin repeat"/>
    <property type="match status" value="1"/>
</dbReference>
<dbReference type="InterPro" id="IPR036770">
    <property type="entry name" value="Ankyrin_rpt-contain_sf"/>
</dbReference>
<dbReference type="GO" id="GO:0004861">
    <property type="term" value="F:cyclin-dependent protein serine/threonine kinase inhibitor activity"/>
    <property type="evidence" value="ECO:0007669"/>
    <property type="project" value="TreeGrafter"/>
</dbReference>
<feature type="repeat" description="ANK" evidence="3">
    <location>
        <begin position="64"/>
        <end position="96"/>
    </location>
</feature>
<protein>
    <submittedName>
        <fullName evidence="4">Uncharacterized protein</fullName>
    </submittedName>
</protein>
<keyword evidence="1" id="KW-0677">Repeat</keyword>
<evidence type="ECO:0000313" key="5">
    <source>
        <dbReference type="Proteomes" id="UP000261600"/>
    </source>
</evidence>
<dbReference type="SMART" id="SM00248">
    <property type="entry name" value="ANK"/>
    <property type="match status" value="3"/>
</dbReference>
<dbReference type="AlphaFoldDB" id="A0A3Q3JXK3"/>
<sequence length="337" mass="36986">MSKDKVHLARFVLDALDGEIVDSTTEDAQTPLISSVLLPDGQTRGKFLELLLQKQATVNSQDGNGRTTLSQACEKGYLDAVRILVRNDADPEIMDSWGNTALMYAAVAGHSSIVEFMVRAFKRLGLQIDRQNKVGNSAVEVAKFLGHTACIRALTSNTKKLESDGGALEDAQPLLNLGYVDVNDKFQRKAGHLVTKREVLHACNHADYQPVQTCTWKTRPRLKQSLLPWMDSMEECERENNGSSVPSQELVFSGVLTSTPPPRTSDNSPKHPKAVERLTTCDDHLPPLARGCEAQRSNFFSPWSNKNTPKPTASSALGLLLTPILAYKGENDSGTEK</sequence>
<dbReference type="GO" id="GO:0005737">
    <property type="term" value="C:cytoplasm"/>
    <property type="evidence" value="ECO:0007669"/>
    <property type="project" value="TreeGrafter"/>
</dbReference>
<name>A0A3Q3JXK3_MONAL</name>
<dbReference type="PANTHER" id="PTHR24201:SF8">
    <property type="entry name" value="CYCLIN-DEPENDENT KINASE 4 INHIBITOR B"/>
    <property type="match status" value="1"/>
</dbReference>
<dbReference type="GO" id="GO:0005634">
    <property type="term" value="C:nucleus"/>
    <property type="evidence" value="ECO:0007669"/>
    <property type="project" value="TreeGrafter"/>
</dbReference>
<dbReference type="InterPro" id="IPR050776">
    <property type="entry name" value="Ank_Repeat/CDKN_Inhibitor"/>
</dbReference>
<keyword evidence="5" id="KW-1185">Reference proteome</keyword>
<dbReference type="STRING" id="43700.ENSMALP00000025683"/>
<dbReference type="PANTHER" id="PTHR24201">
    <property type="entry name" value="ANK_REP_REGION DOMAIN-CONTAINING PROTEIN"/>
    <property type="match status" value="1"/>
</dbReference>
<keyword evidence="2 3" id="KW-0040">ANK repeat</keyword>
<dbReference type="PROSITE" id="PS50088">
    <property type="entry name" value="ANK_REPEAT"/>
    <property type="match status" value="1"/>
</dbReference>
<dbReference type="InterPro" id="IPR002110">
    <property type="entry name" value="Ankyrin_rpt"/>
</dbReference>
<dbReference type="GO" id="GO:0019901">
    <property type="term" value="F:protein kinase binding"/>
    <property type="evidence" value="ECO:0007669"/>
    <property type="project" value="TreeGrafter"/>
</dbReference>
<reference evidence="4" key="1">
    <citation type="submission" date="2025-08" db="UniProtKB">
        <authorList>
            <consortium name="Ensembl"/>
        </authorList>
    </citation>
    <scope>IDENTIFICATION</scope>
</reference>
<evidence type="ECO:0000256" key="1">
    <source>
        <dbReference type="ARBA" id="ARBA00022737"/>
    </source>
</evidence>
<dbReference type="GO" id="GO:0008285">
    <property type="term" value="P:negative regulation of cell population proliferation"/>
    <property type="evidence" value="ECO:0007669"/>
    <property type="project" value="TreeGrafter"/>
</dbReference>
<evidence type="ECO:0000313" key="4">
    <source>
        <dbReference type="Ensembl" id="ENSMALP00000025683.1"/>
    </source>
</evidence>
<dbReference type="PROSITE" id="PS50297">
    <property type="entry name" value="ANK_REP_REGION"/>
    <property type="match status" value="1"/>
</dbReference>
<reference evidence="4" key="2">
    <citation type="submission" date="2025-09" db="UniProtKB">
        <authorList>
            <consortium name="Ensembl"/>
        </authorList>
    </citation>
    <scope>IDENTIFICATION</scope>
</reference>
<evidence type="ECO:0000256" key="3">
    <source>
        <dbReference type="PROSITE-ProRule" id="PRU00023"/>
    </source>
</evidence>
<dbReference type="GO" id="GO:2000045">
    <property type="term" value="P:regulation of G1/S transition of mitotic cell cycle"/>
    <property type="evidence" value="ECO:0007669"/>
    <property type="project" value="TreeGrafter"/>
</dbReference>
<organism evidence="4 5">
    <name type="scientific">Monopterus albus</name>
    <name type="common">Swamp eel</name>
    <dbReference type="NCBI Taxonomy" id="43700"/>
    <lineage>
        <taxon>Eukaryota</taxon>
        <taxon>Metazoa</taxon>
        <taxon>Chordata</taxon>
        <taxon>Craniata</taxon>
        <taxon>Vertebrata</taxon>
        <taxon>Euteleostomi</taxon>
        <taxon>Actinopterygii</taxon>
        <taxon>Neopterygii</taxon>
        <taxon>Teleostei</taxon>
        <taxon>Neoteleostei</taxon>
        <taxon>Acanthomorphata</taxon>
        <taxon>Anabantaria</taxon>
        <taxon>Synbranchiformes</taxon>
        <taxon>Synbranchidae</taxon>
        <taxon>Monopterus</taxon>
    </lineage>
</organism>
<dbReference type="Ensembl" id="ENSMALT00000026159.1">
    <property type="protein sequence ID" value="ENSMALP00000025683.1"/>
    <property type="gene ID" value="ENSMALG00000017871.1"/>
</dbReference>
<accession>A0A3Q3JXK3</accession>
<dbReference type="Proteomes" id="UP000261600">
    <property type="component" value="Unplaced"/>
</dbReference>
<dbReference type="Gene3D" id="1.25.40.20">
    <property type="entry name" value="Ankyrin repeat-containing domain"/>
    <property type="match status" value="2"/>
</dbReference>
<proteinExistence type="predicted"/>